<dbReference type="InterPro" id="IPR013154">
    <property type="entry name" value="ADH-like_N"/>
</dbReference>
<dbReference type="InterPro" id="IPR036291">
    <property type="entry name" value="NAD(P)-bd_dom_sf"/>
</dbReference>
<dbReference type="STRING" id="1220924.W2RMW1"/>
<sequence>MSMKAWTFTRRGHTLHTLQLTTLPRPDPTNLHDDELSSLLAWVVPSFIRTTPSVPEYDFSGRVVATGKAVSHLSVGDDVFGAIAPGQHVRLGRGTLAEYVVAQRDGVWRKPEGVSFEEAAGLGCVGLTAFYVVSKSGLKPGGRVLINGGSGGVGLSTIQVAREVLGPEGTIVTTCSGKNAELVKRMGADEVVDYTQHASLPHYLASTYSTKPFDAIIDTVGTSQALYYGSPKYLAQGKPFLAIGTPMGDGLTWTNLFRNISMQASNNLWPVFLGGTPRTWTFISSEQAGVDIWKTLQTAVAEGRHKVKIDSVFAMDDAKKAYERMFSRRAQGKVVVKVQDL</sequence>
<dbReference type="AlphaFoldDB" id="W2RMW1"/>
<accession>W2RMW1</accession>
<dbReference type="OrthoDB" id="3509362at2759"/>
<evidence type="ECO:0000313" key="3">
    <source>
        <dbReference type="Proteomes" id="UP000030752"/>
    </source>
</evidence>
<dbReference type="Gene3D" id="3.40.50.720">
    <property type="entry name" value="NAD(P)-binding Rossmann-like Domain"/>
    <property type="match status" value="1"/>
</dbReference>
<dbReference type="EMBL" id="KB822723">
    <property type="protein sequence ID" value="ETN37665.1"/>
    <property type="molecule type" value="Genomic_DNA"/>
</dbReference>
<organism evidence="2 3">
    <name type="scientific">Cyphellophora europaea (strain CBS 101466)</name>
    <name type="common">Phialophora europaea</name>
    <dbReference type="NCBI Taxonomy" id="1220924"/>
    <lineage>
        <taxon>Eukaryota</taxon>
        <taxon>Fungi</taxon>
        <taxon>Dikarya</taxon>
        <taxon>Ascomycota</taxon>
        <taxon>Pezizomycotina</taxon>
        <taxon>Eurotiomycetes</taxon>
        <taxon>Chaetothyriomycetidae</taxon>
        <taxon>Chaetothyriales</taxon>
        <taxon>Cyphellophoraceae</taxon>
        <taxon>Cyphellophora</taxon>
    </lineage>
</organism>
<dbReference type="Pfam" id="PF13602">
    <property type="entry name" value="ADH_zinc_N_2"/>
    <property type="match status" value="1"/>
</dbReference>
<dbReference type="RefSeq" id="XP_008719834.1">
    <property type="nucleotide sequence ID" value="XM_008721612.1"/>
</dbReference>
<protein>
    <recommendedName>
        <fullName evidence="1">Enoyl reductase (ER) domain-containing protein</fullName>
    </recommendedName>
</protein>
<dbReference type="InParanoid" id="W2RMW1"/>
<evidence type="ECO:0000313" key="2">
    <source>
        <dbReference type="EMBL" id="ETN37665.1"/>
    </source>
</evidence>
<dbReference type="VEuPathDB" id="FungiDB:HMPREF1541_07288"/>
<dbReference type="Gene3D" id="3.90.180.10">
    <property type="entry name" value="Medium-chain alcohol dehydrogenases, catalytic domain"/>
    <property type="match status" value="1"/>
</dbReference>
<dbReference type="SUPFAM" id="SSF51735">
    <property type="entry name" value="NAD(P)-binding Rossmann-fold domains"/>
    <property type="match status" value="1"/>
</dbReference>
<proteinExistence type="predicted"/>
<keyword evidence="3" id="KW-1185">Reference proteome</keyword>
<dbReference type="HOGENOM" id="CLU_026673_3_3_1"/>
<dbReference type="eggNOG" id="KOG1198">
    <property type="taxonomic scope" value="Eukaryota"/>
</dbReference>
<dbReference type="GO" id="GO:0005739">
    <property type="term" value="C:mitochondrion"/>
    <property type="evidence" value="ECO:0007669"/>
    <property type="project" value="TreeGrafter"/>
</dbReference>
<evidence type="ECO:0000259" key="1">
    <source>
        <dbReference type="SMART" id="SM00829"/>
    </source>
</evidence>
<dbReference type="PANTHER" id="PTHR11695:SF294">
    <property type="entry name" value="RETICULON-4-INTERACTING PROTEIN 1, MITOCHONDRIAL"/>
    <property type="match status" value="1"/>
</dbReference>
<dbReference type="Proteomes" id="UP000030752">
    <property type="component" value="Unassembled WGS sequence"/>
</dbReference>
<dbReference type="GeneID" id="19974627"/>
<dbReference type="CDD" id="cd08267">
    <property type="entry name" value="MDR1"/>
    <property type="match status" value="1"/>
</dbReference>
<dbReference type="InterPro" id="IPR020843">
    <property type="entry name" value="ER"/>
</dbReference>
<reference evidence="2 3" key="1">
    <citation type="submission" date="2013-03" db="EMBL/GenBank/DDBJ databases">
        <title>The Genome Sequence of Phialophora europaea CBS 101466.</title>
        <authorList>
            <consortium name="The Broad Institute Genomics Platform"/>
            <person name="Cuomo C."/>
            <person name="de Hoog S."/>
            <person name="Gorbushina A."/>
            <person name="Walker B."/>
            <person name="Young S.K."/>
            <person name="Zeng Q."/>
            <person name="Gargeya S."/>
            <person name="Fitzgerald M."/>
            <person name="Haas B."/>
            <person name="Abouelleil A."/>
            <person name="Allen A.W."/>
            <person name="Alvarado L."/>
            <person name="Arachchi H.M."/>
            <person name="Berlin A.M."/>
            <person name="Chapman S.B."/>
            <person name="Gainer-Dewar J."/>
            <person name="Goldberg J."/>
            <person name="Griggs A."/>
            <person name="Gujja S."/>
            <person name="Hansen M."/>
            <person name="Howarth C."/>
            <person name="Imamovic A."/>
            <person name="Ireland A."/>
            <person name="Larimer J."/>
            <person name="McCowan C."/>
            <person name="Murphy C."/>
            <person name="Pearson M."/>
            <person name="Poon T.W."/>
            <person name="Priest M."/>
            <person name="Roberts A."/>
            <person name="Saif S."/>
            <person name="Shea T."/>
            <person name="Sisk P."/>
            <person name="Sykes S."/>
            <person name="Wortman J."/>
            <person name="Nusbaum C."/>
            <person name="Birren B."/>
        </authorList>
    </citation>
    <scope>NUCLEOTIDE SEQUENCE [LARGE SCALE GENOMIC DNA]</scope>
    <source>
        <strain evidence="2 3">CBS 101466</strain>
    </source>
</reference>
<dbReference type="GO" id="GO:0016491">
    <property type="term" value="F:oxidoreductase activity"/>
    <property type="evidence" value="ECO:0007669"/>
    <property type="project" value="InterPro"/>
</dbReference>
<feature type="domain" description="Enoyl reductase (ER)" evidence="1">
    <location>
        <begin position="13"/>
        <end position="336"/>
    </location>
</feature>
<dbReference type="Pfam" id="PF08240">
    <property type="entry name" value="ADH_N"/>
    <property type="match status" value="1"/>
</dbReference>
<dbReference type="InterPro" id="IPR050700">
    <property type="entry name" value="YIM1/Zinc_Alcohol_DH_Fams"/>
</dbReference>
<dbReference type="PANTHER" id="PTHR11695">
    <property type="entry name" value="ALCOHOL DEHYDROGENASE RELATED"/>
    <property type="match status" value="1"/>
</dbReference>
<dbReference type="SUPFAM" id="SSF50129">
    <property type="entry name" value="GroES-like"/>
    <property type="match status" value="1"/>
</dbReference>
<dbReference type="InterPro" id="IPR011032">
    <property type="entry name" value="GroES-like_sf"/>
</dbReference>
<name>W2RMW1_CYPE1</name>
<dbReference type="SMART" id="SM00829">
    <property type="entry name" value="PKS_ER"/>
    <property type="match status" value="1"/>
</dbReference>
<gene>
    <name evidence="2" type="ORF">HMPREF1541_07288</name>
</gene>